<feature type="region of interest" description="Disordered" evidence="1">
    <location>
        <begin position="359"/>
        <end position="450"/>
    </location>
</feature>
<feature type="compositionally biased region" description="Low complexity" evidence="1">
    <location>
        <begin position="359"/>
        <end position="375"/>
    </location>
</feature>
<keyword evidence="2" id="KW-0472">Membrane</keyword>
<keyword evidence="2" id="KW-1133">Transmembrane helix</keyword>
<feature type="region of interest" description="Disordered" evidence="1">
    <location>
        <begin position="605"/>
        <end position="626"/>
    </location>
</feature>
<evidence type="ECO:0000256" key="2">
    <source>
        <dbReference type="SAM" id="Phobius"/>
    </source>
</evidence>
<dbReference type="PANTHER" id="PTHR47481:SF10">
    <property type="entry name" value="COPIA-LIKE POLYPROTEIN_RETROTRANSPOSON"/>
    <property type="match status" value="1"/>
</dbReference>
<organism evidence="3 4">
    <name type="scientific">Cuscuta campestris</name>
    <dbReference type="NCBI Taxonomy" id="132261"/>
    <lineage>
        <taxon>Eukaryota</taxon>
        <taxon>Viridiplantae</taxon>
        <taxon>Streptophyta</taxon>
        <taxon>Embryophyta</taxon>
        <taxon>Tracheophyta</taxon>
        <taxon>Spermatophyta</taxon>
        <taxon>Magnoliopsida</taxon>
        <taxon>eudicotyledons</taxon>
        <taxon>Gunneridae</taxon>
        <taxon>Pentapetalae</taxon>
        <taxon>asterids</taxon>
        <taxon>lamiids</taxon>
        <taxon>Solanales</taxon>
        <taxon>Convolvulaceae</taxon>
        <taxon>Cuscuteae</taxon>
        <taxon>Cuscuta</taxon>
        <taxon>Cuscuta subgen. Grammica</taxon>
        <taxon>Cuscuta sect. Cleistogrammica</taxon>
    </lineage>
</organism>
<sequence length="1224" mass="133696">MGCFFSCFRVSRGRGDSPAADRSLYRTVSQPEVHCNWSQFSSLFISTDEKGSIWRGRVEAMAMEKHDNSLCAILSLVSTKRRCKTLAARLPLSFGRKASDRRSLSPATHGGSPSPSASLSLPRQSPPLLSKATMSQKTPVTGAPSSSPTPHLAFTTISNVKLHVLILLSFSEPNYKKWSRLFLLLIRRFSLSDFLTGKSTPSSADDSEWFQLDALIQGWILSTVNDEVCDLVLSTTNSASELWQTIYNLFHDNKAARAMQLEHQFRTTTKGSLSMTVYCQTLRNLADWLDDVDATVSEQQLVLQVLRGLPDDLRGQTSFLQYQTPPPTFLQTRSALLLIEQQQADLGVGGIGGDGGTDLYSGSGSSSSGGPWRYGSAGGGHADSSGGGSSGQPQHHRQRGAQQRGRGRGRSSGSNARHTHGQPSGEFTHPNSTPGLLGPRPNPHPHSPYPQAYFTTPYSHAETGPYGIFLNPWAFFFVSPVPTLKKKPAGAEAQRLNSVAQPGAPPPLLPLLSKPQKRMMILKLALAVVLASGLAAILIFMTGLSDFNSAFHLSREDSEALESLQKGFQKCVSVNGLGLQAEMGSNFCEITLRFPRETVPMWSESERVAEGSVTGPAQESDSRSPSVEEIAEAVEVPLQSEPRNQRRTILEDSGIRAQRCTLTREEYRKAKRLASAPGVTVRRPTSEQSVFDAPPGCFAIHLKSLEYGFRFPLHQLVIDFFLHFDFLPCQVVPKSHRYLAGFLIRCQGTGVRPDLAHFLLLFRLAKSSGRANSDSGSYASIFQRQEKLFRTRKDSAKSWKGKFVFVSLSSGSPFRKEPLSSFRRRSACVTSDKMLEDVETLCRGGPFEVGSIVTNDALAALGFVFLSPDDTQRSIEEGPSGEIMLSSAERLKLMTAPSGNSRVPTVAGRPPTPPDVDRETLASDMFHEMGSAMMRMVDMSQRLRTSEADRSRAYVEIADLNEALKAAKEQARQAEERAQQLAEEAARKARQEARDQATPEGKAFARSEGTSWYNLGLFRAQQVLSDRFLAGEDFPEPCGNPDELDTSIYYTNGRNPAGEQPNADEMRGETLSFGSYSLGGSSAVPTKSGPSSTPLRSLRDSWDSDSESESVHHDPSAKIPGFIYYSSEEDKKTPSPPVPPVRREVVAPPVPAGRGGRGRRPPAPPAAVPSESFVASHHPSRCFLEDPGSPSYDESTGHSVVSRAPSLSYPPPCPCERGWNCGMH</sequence>
<feature type="compositionally biased region" description="Basic and acidic residues" evidence="1">
    <location>
        <begin position="978"/>
        <end position="997"/>
    </location>
</feature>
<feature type="compositionally biased region" description="Polar residues" evidence="1">
    <location>
        <begin position="1083"/>
        <end position="1093"/>
    </location>
</feature>
<dbReference type="AlphaFoldDB" id="A0A484L2B9"/>
<feature type="region of interest" description="Disordered" evidence="1">
    <location>
        <begin position="898"/>
        <end position="918"/>
    </location>
</feature>
<name>A0A484L2B9_9ASTE</name>
<reference evidence="3 4" key="1">
    <citation type="submission" date="2018-04" db="EMBL/GenBank/DDBJ databases">
        <authorList>
            <person name="Vogel A."/>
        </authorList>
    </citation>
    <scope>NUCLEOTIDE SEQUENCE [LARGE SCALE GENOMIC DNA]</scope>
</reference>
<proteinExistence type="predicted"/>
<evidence type="ECO:0000256" key="1">
    <source>
        <dbReference type="SAM" id="MobiDB-lite"/>
    </source>
</evidence>
<feature type="compositionally biased region" description="Basic residues" evidence="1">
    <location>
        <begin position="394"/>
        <end position="409"/>
    </location>
</feature>
<keyword evidence="4" id="KW-1185">Reference proteome</keyword>
<dbReference type="Proteomes" id="UP000595140">
    <property type="component" value="Unassembled WGS sequence"/>
</dbReference>
<gene>
    <name evidence="3" type="ORF">CCAM_LOCUS12239</name>
</gene>
<feature type="compositionally biased region" description="Low complexity" evidence="1">
    <location>
        <begin position="1071"/>
        <end position="1082"/>
    </location>
</feature>
<accession>A0A484L2B9</accession>
<dbReference type="OrthoDB" id="685909at2759"/>
<evidence type="ECO:0000313" key="3">
    <source>
        <dbReference type="EMBL" id="VFQ70463.1"/>
    </source>
</evidence>
<feature type="region of interest" description="Disordered" evidence="1">
    <location>
        <begin position="978"/>
        <end position="1005"/>
    </location>
</feature>
<dbReference type="Pfam" id="PF14223">
    <property type="entry name" value="Retrotran_gag_2"/>
    <property type="match status" value="1"/>
</dbReference>
<feature type="region of interest" description="Disordered" evidence="1">
    <location>
        <begin position="1033"/>
        <end position="1207"/>
    </location>
</feature>
<dbReference type="EMBL" id="OOIL02000890">
    <property type="protein sequence ID" value="VFQ70463.1"/>
    <property type="molecule type" value="Genomic_DNA"/>
</dbReference>
<feature type="compositionally biased region" description="Low complexity" evidence="1">
    <location>
        <begin position="112"/>
        <end position="123"/>
    </location>
</feature>
<protein>
    <submittedName>
        <fullName evidence="3">Uncharacterized protein</fullName>
    </submittedName>
</protein>
<feature type="transmembrane region" description="Helical" evidence="2">
    <location>
        <begin position="524"/>
        <end position="544"/>
    </location>
</feature>
<evidence type="ECO:0000313" key="4">
    <source>
        <dbReference type="Proteomes" id="UP000595140"/>
    </source>
</evidence>
<feature type="compositionally biased region" description="Gly residues" evidence="1">
    <location>
        <begin position="376"/>
        <end position="390"/>
    </location>
</feature>
<dbReference type="PANTHER" id="PTHR47481">
    <property type="match status" value="1"/>
</dbReference>
<feature type="compositionally biased region" description="Polar residues" evidence="1">
    <location>
        <begin position="615"/>
        <end position="625"/>
    </location>
</feature>
<feature type="region of interest" description="Disordered" evidence="1">
    <location>
        <begin position="99"/>
        <end position="123"/>
    </location>
</feature>
<keyword evidence="2" id="KW-0812">Transmembrane</keyword>